<accession>A0A399RCE9</accession>
<evidence type="ECO:0000313" key="2">
    <source>
        <dbReference type="Proteomes" id="UP000265845"/>
    </source>
</evidence>
<keyword evidence="2" id="KW-1185">Reference proteome</keyword>
<dbReference type="EMBL" id="QWGA01000008">
    <property type="protein sequence ID" value="RIJ27472.1"/>
    <property type="molecule type" value="Genomic_DNA"/>
</dbReference>
<protein>
    <submittedName>
        <fullName evidence="1">DUF2332 domain-containing protein</fullName>
    </submittedName>
</protein>
<dbReference type="AlphaFoldDB" id="A0A399RCE9"/>
<dbReference type="OrthoDB" id="7666987at2"/>
<evidence type="ECO:0000313" key="1">
    <source>
        <dbReference type="EMBL" id="RIJ27472.1"/>
    </source>
</evidence>
<reference evidence="1 2" key="1">
    <citation type="submission" date="2018-08" db="EMBL/GenBank/DDBJ databases">
        <title>Henriciella mobilis sp. nov., isolated from seawater.</title>
        <authorList>
            <person name="Cheng H."/>
            <person name="Wu Y.-H."/>
            <person name="Xu X.-W."/>
            <person name="Guo L.-L."/>
        </authorList>
    </citation>
    <scope>NUCLEOTIDE SEQUENCE [LARGE SCALE GENOMIC DNA]</scope>
    <source>
        <strain evidence="1 2">CCUG67844</strain>
    </source>
</reference>
<dbReference type="InterPro" id="IPR011200">
    <property type="entry name" value="UCP012608"/>
</dbReference>
<comment type="caution">
    <text evidence="1">The sequence shown here is derived from an EMBL/GenBank/DDBJ whole genome shotgun (WGS) entry which is preliminary data.</text>
</comment>
<organism evidence="1 2">
    <name type="scientific">Henriciella algicola</name>
    <dbReference type="NCBI Taxonomy" id="1608422"/>
    <lineage>
        <taxon>Bacteria</taxon>
        <taxon>Pseudomonadati</taxon>
        <taxon>Pseudomonadota</taxon>
        <taxon>Alphaproteobacteria</taxon>
        <taxon>Hyphomonadales</taxon>
        <taxon>Hyphomonadaceae</taxon>
        <taxon>Henriciella</taxon>
    </lineage>
</organism>
<dbReference type="Pfam" id="PF10094">
    <property type="entry name" value="DUF2332"/>
    <property type="match status" value="1"/>
</dbReference>
<dbReference type="PIRSF" id="PIRSF012608">
    <property type="entry name" value="UCP012608"/>
    <property type="match status" value="1"/>
</dbReference>
<dbReference type="Proteomes" id="UP000265845">
    <property type="component" value="Unassembled WGS sequence"/>
</dbReference>
<proteinExistence type="predicted"/>
<name>A0A399RCE9_9PROT</name>
<sequence>MLGETIIPAHFREQAEWCRTLGSSFTADLCLAFAEDFEAGGIIAGLVSDWPTNPRKDALALRLAGCLHHAVLTGRAPELARTYPASDPHWKMSKVWPLARDWLSGHRDWVIAFLESPPQTNETRRCIALLPGFLELAHRFDMPMHLLELGASAGLNQNWDRYSYSTSSWQRLQRPKSGVTITTDWQIDPPRYLDAQPRVDSRAACDLSPFDLSDPEQVMRLKCYTWPDQEERLSRLDAAVRLAQQTGISVDKADAADWLTRKLEARPAKGLTVVFHSVFLIYPPREVIGQIMSTIAAHGERATPDAPLAWLSYESEALFGGSTDTPLMETRMQVWPGGKARTLNRSNGHVTQVIAPPA</sequence>
<gene>
    <name evidence="1" type="ORF">D1222_13830</name>
</gene>
<dbReference type="RefSeq" id="WP_119454849.1">
    <property type="nucleotide sequence ID" value="NZ_QWGA01000008.1"/>
</dbReference>